<dbReference type="AlphaFoldDB" id="A0A803SRV4"/>
<dbReference type="Bgee" id="ENSACAG00000001241">
    <property type="expression patterns" value="Expressed in liver and 7 other cell types or tissues"/>
</dbReference>
<dbReference type="Gene3D" id="2.30.39.10">
    <property type="entry name" value="Alpha-1-antitrypsin, domain 1"/>
    <property type="match status" value="1"/>
</dbReference>
<dbReference type="GO" id="GO:0061044">
    <property type="term" value="P:negative regulation of vascular wound healing"/>
    <property type="evidence" value="ECO:0000318"/>
    <property type="project" value="GO_Central"/>
</dbReference>
<reference evidence="8" key="2">
    <citation type="submission" date="2025-08" db="UniProtKB">
        <authorList>
            <consortium name="Ensembl"/>
        </authorList>
    </citation>
    <scope>IDENTIFICATION</scope>
</reference>
<dbReference type="GO" id="GO:0050820">
    <property type="term" value="P:positive regulation of coagulation"/>
    <property type="evidence" value="ECO:0000318"/>
    <property type="project" value="GO_Central"/>
</dbReference>
<dbReference type="FunFam" id="2.30.39.10:FF:000006">
    <property type="entry name" value="Plasminogen activator inhibitor 1"/>
    <property type="match status" value="1"/>
</dbReference>
<dbReference type="InterPro" id="IPR023796">
    <property type="entry name" value="Serpin_dom"/>
</dbReference>
<dbReference type="InParanoid" id="A0A803SRV4"/>
<dbReference type="InterPro" id="IPR042185">
    <property type="entry name" value="Serpin_sf_2"/>
</dbReference>
<evidence type="ECO:0000313" key="8">
    <source>
        <dbReference type="Ensembl" id="ENSACAP00000025694.1"/>
    </source>
</evidence>
<dbReference type="InterPro" id="IPR036186">
    <property type="entry name" value="Serpin_sf"/>
</dbReference>
<feature type="transmembrane region" description="Helical" evidence="6">
    <location>
        <begin position="354"/>
        <end position="381"/>
    </location>
</feature>
<feature type="domain" description="Serpin" evidence="7">
    <location>
        <begin position="6"/>
        <end position="307"/>
    </location>
</feature>
<dbReference type="Gene3D" id="3.30.497.10">
    <property type="entry name" value="Antithrombin, subunit I, domain 2"/>
    <property type="match status" value="1"/>
</dbReference>
<evidence type="ECO:0000259" key="7">
    <source>
        <dbReference type="SMART" id="SM00093"/>
    </source>
</evidence>
<keyword evidence="6" id="KW-0472">Membrane</keyword>
<reference evidence="8" key="1">
    <citation type="submission" date="2009-12" db="EMBL/GenBank/DDBJ databases">
        <title>The Genome Sequence of Anolis carolinensis (Green Anole Lizard).</title>
        <authorList>
            <consortium name="The Genome Sequencing Platform"/>
            <person name="Di Palma F."/>
            <person name="Alfoldi J."/>
            <person name="Heiman D."/>
            <person name="Young S."/>
            <person name="Grabherr M."/>
            <person name="Johnson J."/>
            <person name="Lander E.S."/>
            <person name="Lindblad-Toh K."/>
        </authorList>
    </citation>
    <scope>NUCLEOTIDE SEQUENCE [LARGE SCALE GENOMIC DNA]</scope>
    <source>
        <strain evidence="8">JBL SC #1</strain>
    </source>
</reference>
<accession>A0A803SRV4</accession>
<dbReference type="GO" id="GO:0005615">
    <property type="term" value="C:extracellular space"/>
    <property type="evidence" value="ECO:0000318"/>
    <property type="project" value="GO_Central"/>
</dbReference>
<dbReference type="InterPro" id="IPR042178">
    <property type="entry name" value="Serpin_sf_1"/>
</dbReference>
<dbReference type="PANTHER" id="PTHR11461">
    <property type="entry name" value="SERINE PROTEASE INHIBITOR, SERPIN"/>
    <property type="match status" value="1"/>
</dbReference>
<organism evidence="8 9">
    <name type="scientific">Anolis carolinensis</name>
    <name type="common">Green anole</name>
    <name type="synonym">American chameleon</name>
    <dbReference type="NCBI Taxonomy" id="28377"/>
    <lineage>
        <taxon>Eukaryota</taxon>
        <taxon>Metazoa</taxon>
        <taxon>Chordata</taxon>
        <taxon>Craniata</taxon>
        <taxon>Vertebrata</taxon>
        <taxon>Euteleostomi</taxon>
        <taxon>Lepidosauria</taxon>
        <taxon>Squamata</taxon>
        <taxon>Bifurcata</taxon>
        <taxon>Unidentata</taxon>
        <taxon>Episquamata</taxon>
        <taxon>Toxicofera</taxon>
        <taxon>Iguania</taxon>
        <taxon>Dactyloidae</taxon>
        <taxon>Anolis</taxon>
    </lineage>
</organism>
<evidence type="ECO:0000256" key="3">
    <source>
        <dbReference type="ARBA" id="ARBA00043166"/>
    </source>
</evidence>
<reference evidence="8" key="3">
    <citation type="submission" date="2025-09" db="UniProtKB">
        <authorList>
            <consortium name="Ensembl"/>
        </authorList>
    </citation>
    <scope>IDENTIFICATION</scope>
</reference>
<evidence type="ECO:0000256" key="4">
    <source>
        <dbReference type="ARBA" id="ARBA00066062"/>
    </source>
</evidence>
<dbReference type="Ensembl" id="ENSACAT00000045912.1">
    <property type="protein sequence ID" value="ENSACAP00000025694.1"/>
    <property type="gene ID" value="ENSACAG00000001241.4"/>
</dbReference>
<dbReference type="PANTHER" id="PTHR11461:SF49">
    <property type="entry name" value="PLASMINOGEN ACTIVATOR INHIBITOR 1"/>
    <property type="match status" value="1"/>
</dbReference>
<evidence type="ECO:0000313" key="9">
    <source>
        <dbReference type="Proteomes" id="UP000001646"/>
    </source>
</evidence>
<dbReference type="SUPFAM" id="SSF56574">
    <property type="entry name" value="Serpins"/>
    <property type="match status" value="1"/>
</dbReference>
<dbReference type="Pfam" id="PF00079">
    <property type="entry name" value="Serpin"/>
    <property type="match status" value="1"/>
</dbReference>
<dbReference type="GO" id="GO:0010757">
    <property type="term" value="P:negative regulation of plasminogen activation"/>
    <property type="evidence" value="ECO:0000318"/>
    <property type="project" value="GO_Central"/>
</dbReference>
<evidence type="ECO:0000256" key="1">
    <source>
        <dbReference type="ARBA" id="ARBA00040523"/>
    </source>
</evidence>
<dbReference type="InterPro" id="IPR000215">
    <property type="entry name" value="Serpin_fam"/>
</dbReference>
<dbReference type="SMART" id="SM00093">
    <property type="entry name" value="SERPIN"/>
    <property type="match status" value="1"/>
</dbReference>
<comment type="similarity">
    <text evidence="5">Belongs to the serpin family.</text>
</comment>
<keyword evidence="6" id="KW-1133">Transmembrane helix</keyword>
<evidence type="ECO:0000256" key="2">
    <source>
        <dbReference type="ARBA" id="ARBA00041825"/>
    </source>
</evidence>
<evidence type="ECO:0000256" key="5">
    <source>
        <dbReference type="RuleBase" id="RU000411"/>
    </source>
</evidence>
<keyword evidence="6" id="KW-0812">Transmembrane</keyword>
<comment type="subunit">
    <text evidence="4">Forms a heterodimer with TMPRSS7. Interacts with VTN. Binds LRP1B; binding is followed by internalization and degradation. Interacts with PPP1CB. In complex with PLAU/uPA, interacts with PLAUR/uPAR. Interacts with SORL1 and LRP1, either alone or in complex with PLAU; these interactions are abolished in the presence of LRPAP1/RAP. The ternary complex composed of PLAUR-PLAU-PAI1 also interacts with SORL1. Interacts with PLAT/tPA. Also interacts with SORL1, when complexed to PLAT/tPA.</text>
</comment>
<evidence type="ECO:0000256" key="6">
    <source>
        <dbReference type="SAM" id="Phobius"/>
    </source>
</evidence>
<proteinExistence type="inferred from homology"/>
<keyword evidence="9" id="KW-1185">Reference proteome</keyword>
<dbReference type="Proteomes" id="UP000001646">
    <property type="component" value="Unplaced"/>
</dbReference>
<dbReference type="GO" id="GO:0004867">
    <property type="term" value="F:serine-type endopeptidase inhibitor activity"/>
    <property type="evidence" value="ECO:0000318"/>
    <property type="project" value="GO_Central"/>
</dbReference>
<sequence>ERGVPRALRQLQKALTEPRPEEEAEAVTVSTADALFVQRDLVLKAGFLPSFQRVFRQAVKQVDFMEPDRARSIINAWVEKHTEGMIQGFLREGLLDQLTRLLLVDAIHFQGQWALPFPEASTRRRLFHKPDGSTVSVPMMQQTARFNYGEFSTPEHMEYDVIELPYQGETLSMLIAAPFEVDAPLSALTAILSAHLVDQWKSNMTRVTRLLVLPKFSLESELDLRRPLEALGMTDMFDARKADFSSLSDEEPLFVAQALQKVKIEVNESGTKASAATAAIVYSRMAPLEMVLDRPFLFLVRHNPTGTRWWVEGGRVGVLHLQCVLGKTLHFHSILSLCISWRPLSAITCYASFIYMYIYVCVCVCVYIYIHTHIYMCVFIYKYIYTI</sequence>
<dbReference type="GeneTree" id="ENSGT00940000160621"/>
<protein>
    <recommendedName>
        <fullName evidence="1">Plasminogen activator inhibitor 1</fullName>
    </recommendedName>
    <alternativeName>
        <fullName evidence="2">Endothelial plasminogen activator inhibitor</fullName>
    </alternativeName>
    <alternativeName>
        <fullName evidence="3">Serpin E1</fullName>
    </alternativeName>
</protein>
<name>A0A803SRV4_ANOCA</name>